<evidence type="ECO:0000313" key="3">
    <source>
        <dbReference type="Proteomes" id="UP000830116"/>
    </source>
</evidence>
<dbReference type="SUPFAM" id="SSF52833">
    <property type="entry name" value="Thioredoxin-like"/>
    <property type="match status" value="1"/>
</dbReference>
<dbReference type="RefSeq" id="WP_243537146.1">
    <property type="nucleotide sequence ID" value="NZ_CP093442.1"/>
</dbReference>
<protein>
    <submittedName>
        <fullName evidence="2">Thioredoxin family protein</fullName>
    </submittedName>
</protein>
<gene>
    <name evidence="2" type="ORF">MNR06_14695</name>
</gene>
<evidence type="ECO:0000259" key="1">
    <source>
        <dbReference type="PROSITE" id="PS51352"/>
    </source>
</evidence>
<name>A0ABY4CAM9_9BACT</name>
<dbReference type="EMBL" id="CP093442">
    <property type="protein sequence ID" value="UOF00947.1"/>
    <property type="molecule type" value="Genomic_DNA"/>
</dbReference>
<dbReference type="Proteomes" id="UP000830116">
    <property type="component" value="Chromosome"/>
</dbReference>
<proteinExistence type="predicted"/>
<dbReference type="CDD" id="cd02947">
    <property type="entry name" value="TRX_family"/>
    <property type="match status" value="1"/>
</dbReference>
<evidence type="ECO:0000313" key="2">
    <source>
        <dbReference type="EMBL" id="UOF00947.1"/>
    </source>
</evidence>
<feature type="domain" description="Thioredoxin" evidence="1">
    <location>
        <begin position="3"/>
        <end position="120"/>
    </location>
</feature>
<dbReference type="InterPro" id="IPR036249">
    <property type="entry name" value="Thioredoxin-like_sf"/>
</dbReference>
<sequence>MSHPIFADLEMEQLRPDTFDSKLEQHANELVGVFFWGHDCPNCEVAKKMIHQDSSDVKSLGLKWFHVNTYEDFDLATRFGLHGIPTFIFFYQGKRLGKISPFPGMTPFMTALRELRAKYPG</sequence>
<organism evidence="2 3">
    <name type="scientific">Bdellovibrio reynosensis</name>
    <dbReference type="NCBI Taxonomy" id="2835041"/>
    <lineage>
        <taxon>Bacteria</taxon>
        <taxon>Pseudomonadati</taxon>
        <taxon>Bdellovibrionota</taxon>
        <taxon>Bdellovibrionia</taxon>
        <taxon>Bdellovibrionales</taxon>
        <taxon>Pseudobdellovibrionaceae</taxon>
        <taxon>Bdellovibrio</taxon>
    </lineage>
</organism>
<dbReference type="Gene3D" id="3.40.30.10">
    <property type="entry name" value="Glutaredoxin"/>
    <property type="match status" value="1"/>
</dbReference>
<reference evidence="2" key="1">
    <citation type="submission" date="2022-03" db="EMBL/GenBank/DDBJ databases">
        <title>Genome Identification and Characterization of new species Bdellovibrio reynosense LBG001 sp. nov. from a Mexico soil sample.</title>
        <authorList>
            <person name="Camilli A."/>
            <person name="Ajao Y."/>
            <person name="Guo X."/>
        </authorList>
    </citation>
    <scope>NUCLEOTIDE SEQUENCE</scope>
    <source>
        <strain evidence="2">LBG001</strain>
    </source>
</reference>
<dbReference type="PROSITE" id="PS51352">
    <property type="entry name" value="THIOREDOXIN_2"/>
    <property type="match status" value="1"/>
</dbReference>
<dbReference type="Pfam" id="PF00085">
    <property type="entry name" value="Thioredoxin"/>
    <property type="match status" value="1"/>
</dbReference>
<keyword evidence="3" id="KW-1185">Reference proteome</keyword>
<accession>A0ABY4CAM9</accession>
<dbReference type="InterPro" id="IPR013766">
    <property type="entry name" value="Thioredoxin_domain"/>
</dbReference>